<feature type="domain" description="DUF403" evidence="1">
    <location>
        <begin position="9"/>
        <end position="165"/>
    </location>
</feature>
<sequence length="225" mass="26712">MDNISINKANYLYWLGRYAERAYTTIAYLRRFYDEMVDKNQDAYLEFCSRLGVINNYRDKKDFVKRFISDEESEMSIAYYIGKTYDNGIVLRDTLTSKTLSYIQLACNDLKKCYNSQEYVVVNLQRVTDDLIAFWGAVDDYILENDARDLIKAGKYIERVELYNRFDESKNLKKAAIERLWRYAINLKINENTSRQVDFINSEDMLEYNSIKNYIDELSKWGVGQ</sequence>
<organism evidence="2 3">
    <name type="scientific">Clostridium pasteurianum BC1</name>
    <dbReference type="NCBI Taxonomy" id="86416"/>
    <lineage>
        <taxon>Bacteria</taxon>
        <taxon>Bacillati</taxon>
        <taxon>Bacillota</taxon>
        <taxon>Clostridia</taxon>
        <taxon>Eubacteriales</taxon>
        <taxon>Clostridiaceae</taxon>
        <taxon>Clostridium</taxon>
    </lineage>
</organism>
<dbReference type="EMBL" id="CP003261">
    <property type="protein sequence ID" value="AGK97747.1"/>
    <property type="molecule type" value="Genomic_DNA"/>
</dbReference>
<gene>
    <name evidence="2" type="ORF">Clopa_2909</name>
</gene>
<name>R4K3P1_CLOPA</name>
<dbReference type="RefSeq" id="WP_015616041.1">
    <property type="nucleotide sequence ID" value="NC_021182.1"/>
</dbReference>
<dbReference type="eggNOG" id="COG2307">
    <property type="taxonomic scope" value="Bacteria"/>
</dbReference>
<dbReference type="Pfam" id="PF04168">
    <property type="entry name" value="Alpha-E"/>
    <property type="match status" value="1"/>
</dbReference>
<dbReference type="HOGENOM" id="CLU_103323_0_0_9"/>
<reference evidence="2 3" key="1">
    <citation type="submission" date="2012-01" db="EMBL/GenBank/DDBJ databases">
        <title>Complete sequence of chromosome of Clostridium pasteurianum BC1.</title>
        <authorList>
            <consortium name="US DOE Joint Genome Institute"/>
            <person name="Lucas S."/>
            <person name="Han J."/>
            <person name="Lapidus A."/>
            <person name="Cheng J.-F."/>
            <person name="Goodwin L."/>
            <person name="Pitluck S."/>
            <person name="Peters L."/>
            <person name="Mikhailova N."/>
            <person name="Teshima H."/>
            <person name="Detter J.C."/>
            <person name="Han C."/>
            <person name="Tapia R."/>
            <person name="Land M."/>
            <person name="Hauser L."/>
            <person name="Kyrpides N."/>
            <person name="Ivanova N."/>
            <person name="Pagani I."/>
            <person name="Dunn J."/>
            <person name="Taghavi S."/>
            <person name="Francis A."/>
            <person name="van der Lelie D."/>
            <person name="Woyke T."/>
        </authorList>
    </citation>
    <scope>NUCLEOTIDE SEQUENCE [LARGE SCALE GENOMIC DNA]</scope>
    <source>
        <strain evidence="2 3">BC1</strain>
    </source>
</reference>
<dbReference type="OrthoDB" id="9803532at2"/>
<evidence type="ECO:0000259" key="1">
    <source>
        <dbReference type="Pfam" id="PF04168"/>
    </source>
</evidence>
<dbReference type="STRING" id="86416.Clopa_2909"/>
<dbReference type="InterPro" id="IPR007296">
    <property type="entry name" value="DUF403"/>
</dbReference>
<protein>
    <recommendedName>
        <fullName evidence="1">DUF403 domain-containing protein</fullName>
    </recommendedName>
</protein>
<proteinExistence type="predicted"/>
<dbReference type="Proteomes" id="UP000013523">
    <property type="component" value="Chromosome"/>
</dbReference>
<evidence type="ECO:0000313" key="3">
    <source>
        <dbReference type="Proteomes" id="UP000013523"/>
    </source>
</evidence>
<dbReference type="KEGG" id="cpas:Clopa_2909"/>
<keyword evidence="3" id="KW-1185">Reference proteome</keyword>
<dbReference type="AlphaFoldDB" id="R4K3P1"/>
<dbReference type="PATRIC" id="fig|86416.3.peg.2895"/>
<accession>R4K3P1</accession>
<evidence type="ECO:0000313" key="2">
    <source>
        <dbReference type="EMBL" id="AGK97747.1"/>
    </source>
</evidence>